<dbReference type="AlphaFoldDB" id="W6TZM6"/>
<dbReference type="GO" id="GO:0003723">
    <property type="term" value="F:RNA binding"/>
    <property type="evidence" value="ECO:0007669"/>
    <property type="project" value="InterPro"/>
</dbReference>
<dbReference type="InterPro" id="IPR036085">
    <property type="entry name" value="PAZ_dom_sf"/>
</dbReference>
<protein>
    <submittedName>
        <fullName evidence="3">Protein argonaute-2</fullName>
    </submittedName>
</protein>
<reference evidence="3 4" key="1">
    <citation type="journal article" date="2013" name="Nat. Genet.">
        <title>The genome of the hydatid tapeworm Echinococcus granulosus.</title>
        <authorList>
            <person name="Zheng H."/>
            <person name="Zhang W."/>
            <person name="Zhang L."/>
            <person name="Zhang Z."/>
            <person name="Li J."/>
            <person name="Lu G."/>
            <person name="Zhu Y."/>
            <person name="Wang Y."/>
            <person name="Huang Y."/>
            <person name="Liu J."/>
            <person name="Kang H."/>
            <person name="Chen J."/>
            <person name="Wang L."/>
            <person name="Chen A."/>
            <person name="Yu S."/>
            <person name="Gao Z."/>
            <person name="Jin L."/>
            <person name="Gu W."/>
            <person name="Wang Z."/>
            <person name="Zhao L."/>
            <person name="Shi B."/>
            <person name="Wen H."/>
            <person name="Lin R."/>
            <person name="Jones M.K."/>
            <person name="Brejova B."/>
            <person name="Vinar T."/>
            <person name="Zhao G."/>
            <person name="McManus D.P."/>
            <person name="Chen Z."/>
            <person name="Zhou Y."/>
            <person name="Wang S."/>
        </authorList>
    </citation>
    <scope>NUCLEOTIDE SEQUENCE [LARGE SCALE GENOMIC DNA]</scope>
</reference>
<feature type="compositionally biased region" description="Basic and acidic residues" evidence="1">
    <location>
        <begin position="103"/>
        <end position="113"/>
    </location>
</feature>
<keyword evidence="4" id="KW-1185">Reference proteome</keyword>
<dbReference type="RefSeq" id="XP_024345481.1">
    <property type="nucleotide sequence ID" value="XM_024500107.1"/>
</dbReference>
<dbReference type="OrthoDB" id="6282265at2759"/>
<evidence type="ECO:0000256" key="1">
    <source>
        <dbReference type="SAM" id="MobiDB-lite"/>
    </source>
</evidence>
<feature type="region of interest" description="Disordered" evidence="1">
    <location>
        <begin position="103"/>
        <end position="133"/>
    </location>
</feature>
<dbReference type="KEGG" id="egl:EGR_10858"/>
<name>W6TZM6_ECHGR</name>
<accession>W6TZM6</accession>
<dbReference type="CTD" id="36346573"/>
<dbReference type="GeneID" id="36346573"/>
<dbReference type="Proteomes" id="UP000019149">
    <property type="component" value="Unassembled WGS sequence"/>
</dbReference>
<evidence type="ECO:0000313" key="3">
    <source>
        <dbReference type="EMBL" id="EUB54285.1"/>
    </source>
</evidence>
<proteinExistence type="predicted"/>
<organism evidence="3 4">
    <name type="scientific">Echinococcus granulosus</name>
    <name type="common">Hydatid tapeworm</name>
    <dbReference type="NCBI Taxonomy" id="6210"/>
    <lineage>
        <taxon>Eukaryota</taxon>
        <taxon>Metazoa</taxon>
        <taxon>Spiralia</taxon>
        <taxon>Lophotrochozoa</taxon>
        <taxon>Platyhelminthes</taxon>
        <taxon>Cestoda</taxon>
        <taxon>Eucestoda</taxon>
        <taxon>Cyclophyllidea</taxon>
        <taxon>Taeniidae</taxon>
        <taxon>Echinococcus</taxon>
        <taxon>Echinococcus granulosus group</taxon>
    </lineage>
</organism>
<dbReference type="InterPro" id="IPR003100">
    <property type="entry name" value="PAZ_dom"/>
</dbReference>
<dbReference type="SUPFAM" id="SSF101690">
    <property type="entry name" value="PAZ domain"/>
    <property type="match status" value="1"/>
</dbReference>
<dbReference type="EMBL" id="APAU02000285">
    <property type="protein sequence ID" value="EUB54285.1"/>
    <property type="molecule type" value="Genomic_DNA"/>
</dbReference>
<sequence>MVIRAGTALSTGHQLVSSQKHIEVPPSMLLDFASVSLVLGTMLRTRRFVCVFSTKGSVVIAHTSRAFVQVPTRLRMHPHPAFVDVVVVIPEVRKVYKLEEEAYRDEDRGDSRGRGSGFYERGSGGAGFLDRGGRGGGFQGSRVSPYNEEDLINLWPVLYFRERSMSQNRGDVDVADQQLTTTPPAVTGVWRTTPGPRGTAGKRVSVEVNCWDFDVSDVSVLQYTITPTKLLNAEGKVLINEEKGLWKFVKDAMKGIRGDVFYDGGQHLYSLEPLEGEEGGQATCSAKVSRHPQNDDLTIEYTVRRVSSVSIGLIGEYLANRHSKTSELPQSAINILNNLIKWLNKDSFPNLLKSAIFSNAELKRYTEGLFWIYRGYSLSFRPQWKCRLNIDIAHRAFFPAGNLADILHAKYGSVLHSKPTWKHVKEEIKSLYVEAGHYRNKVSGKTYRKRLVVHGLSDNTADREMISDRNQSVAEYFKERYGIDLKYPELPCVKLSVILVMEMLRMRHEIGRCWAWHLHGVAALITK</sequence>
<comment type="caution">
    <text evidence="3">The sequence shown here is derived from an EMBL/GenBank/DDBJ whole genome shotgun (WGS) entry which is preliminary data.</text>
</comment>
<evidence type="ECO:0000313" key="4">
    <source>
        <dbReference type="Proteomes" id="UP000019149"/>
    </source>
</evidence>
<dbReference type="PANTHER" id="PTHR22891">
    <property type="entry name" value="EUKARYOTIC TRANSLATION INITIATION FACTOR 2C"/>
    <property type="match status" value="1"/>
</dbReference>
<dbReference type="STRING" id="6210.W6TZM6"/>
<dbReference type="Pfam" id="PF02170">
    <property type="entry name" value="PAZ"/>
    <property type="match status" value="1"/>
</dbReference>
<evidence type="ECO:0000259" key="2">
    <source>
        <dbReference type="PROSITE" id="PS50821"/>
    </source>
</evidence>
<dbReference type="PROSITE" id="PS50821">
    <property type="entry name" value="PAZ"/>
    <property type="match status" value="1"/>
</dbReference>
<dbReference type="Gene3D" id="2.170.260.10">
    <property type="entry name" value="paz domain"/>
    <property type="match status" value="1"/>
</dbReference>
<gene>
    <name evidence="3" type="ORF">EGR_10858</name>
</gene>
<dbReference type="CDD" id="cd02846">
    <property type="entry name" value="PAZ_argonaute_like"/>
    <property type="match status" value="1"/>
</dbReference>
<feature type="domain" description="PAZ" evidence="2">
    <location>
        <begin position="419"/>
        <end position="508"/>
    </location>
</feature>